<evidence type="ECO:0000313" key="2">
    <source>
        <dbReference type="Proteomes" id="UP000053681"/>
    </source>
</evidence>
<proteinExistence type="predicted"/>
<organism evidence="1 2">
    <name type="scientific">Priestia veravalensis</name>
    <dbReference type="NCBI Taxonomy" id="1414648"/>
    <lineage>
        <taxon>Bacteria</taxon>
        <taxon>Bacillati</taxon>
        <taxon>Bacillota</taxon>
        <taxon>Bacilli</taxon>
        <taxon>Bacillales</taxon>
        <taxon>Bacillaceae</taxon>
        <taxon>Priestia</taxon>
    </lineage>
</organism>
<dbReference type="EMBL" id="LNQP01000065">
    <property type="protein sequence ID" value="KSU86809.1"/>
    <property type="molecule type" value="Genomic_DNA"/>
</dbReference>
<evidence type="ECO:0000313" key="1">
    <source>
        <dbReference type="EMBL" id="KSU86809.1"/>
    </source>
</evidence>
<sequence length="58" mass="6218">MNYTVINRELMVGNIDITGVSSSSVFLIGDAHYINLSATFDTPAESLIIGPYVPLSLS</sequence>
<comment type="caution">
    <text evidence="1">The sequence shown here is derived from an EMBL/GenBank/DDBJ whole genome shotgun (WGS) entry which is preliminary data.</text>
</comment>
<reference evidence="1 2" key="1">
    <citation type="submission" date="2015-11" db="EMBL/GenBank/DDBJ databases">
        <title>Bacillus caseinolyticus sp nov.</title>
        <authorList>
            <person name="Dastager S.G."/>
            <person name="Mawlankar R."/>
        </authorList>
    </citation>
    <scope>NUCLEOTIDE SEQUENCE [LARGE SCALE GENOMIC DNA]</scope>
    <source>
        <strain evidence="1 2">SGD-V-76</strain>
    </source>
</reference>
<gene>
    <name evidence="1" type="ORF">AS180_16540</name>
</gene>
<name>A0A0V8JIL5_9BACI</name>
<dbReference type="Proteomes" id="UP000053681">
    <property type="component" value="Unassembled WGS sequence"/>
</dbReference>
<dbReference type="AlphaFoldDB" id="A0A0V8JIL5"/>
<protein>
    <submittedName>
        <fullName evidence="1">Spore gernimation protein GerPD</fullName>
    </submittedName>
</protein>
<dbReference type="GeneID" id="93681098"/>
<keyword evidence="2" id="KW-1185">Reference proteome</keyword>
<dbReference type="RefSeq" id="WP_025911217.1">
    <property type="nucleotide sequence ID" value="NZ_KQ758680.1"/>
</dbReference>
<accession>A0A0V8JIL5</accession>